<keyword evidence="4 11" id="KW-0378">Hydrolase</keyword>
<dbReference type="Gene3D" id="3.30.310.260">
    <property type="match status" value="1"/>
</dbReference>
<proteinExistence type="inferred from homology"/>
<evidence type="ECO:0000259" key="10">
    <source>
        <dbReference type="SMART" id="SM00478"/>
    </source>
</evidence>
<evidence type="ECO:0000313" key="12">
    <source>
        <dbReference type="Proteomes" id="UP000004793"/>
    </source>
</evidence>
<dbReference type="PANTHER" id="PTHR10242:SF2">
    <property type="entry name" value="N-GLYCOSYLASE_DNA LYASE"/>
    <property type="match status" value="1"/>
</dbReference>
<name>A0A7U6GDN7_CALEA</name>
<protein>
    <recommendedName>
        <fullName evidence="2">DNA-(apurinic or apyrimidinic site) lyase</fullName>
        <ecNumber evidence="2">4.2.99.18</ecNumber>
    </recommendedName>
</protein>
<evidence type="ECO:0000256" key="4">
    <source>
        <dbReference type="ARBA" id="ARBA00022801"/>
    </source>
</evidence>
<keyword evidence="6" id="KW-0456">Lyase</keyword>
<feature type="domain" description="HhH-GPD" evidence="10">
    <location>
        <begin position="128"/>
        <end position="285"/>
    </location>
</feature>
<keyword evidence="12" id="KW-1185">Reference proteome</keyword>
<dbReference type="GO" id="GO:0008534">
    <property type="term" value="F:oxidized purine nucleobase lesion DNA N-glycosylase activity"/>
    <property type="evidence" value="ECO:0007669"/>
    <property type="project" value="InterPro"/>
</dbReference>
<dbReference type="Pfam" id="PF07934">
    <property type="entry name" value="OGG_N"/>
    <property type="match status" value="1"/>
</dbReference>
<keyword evidence="5" id="KW-0234">DNA repair</keyword>
<evidence type="ECO:0000256" key="8">
    <source>
        <dbReference type="ARBA" id="ARBA00023295"/>
    </source>
</evidence>
<dbReference type="KEGG" id="cex:CSE_03720"/>
<dbReference type="Gene3D" id="1.10.1670.10">
    <property type="entry name" value="Helix-hairpin-Helix base-excision DNA repair enzymes (C-terminal)"/>
    <property type="match status" value="1"/>
</dbReference>
<gene>
    <name evidence="11" type="ordered locus">CSE_03720</name>
</gene>
<evidence type="ECO:0000256" key="2">
    <source>
        <dbReference type="ARBA" id="ARBA00012720"/>
    </source>
</evidence>
<sequence>MGMHSTNLQNSFEIKLKDFSLEKTLNCGQTFRFFNIGGYYYYPYGDSVIKLQESVNNDITTLKVEIYGTYLSKDEFSSIFGLNHDIDYINKKIIQITPILKEAIEFSKGIRLIQMPPYETTISFIFSIQSQIPVITSRLNKLAELTNRQIEIDNMKFYLFPKREDILELPIEAVHSLKLGFREKFFLNLIKNYTMEDFENLRDKPYEEKKNFLTSILGVGDKVSECIILFGYGDLTGFPVDTWIKKGLEKIFNVRGSTKKLTELGRKTFGSLSGYAQQYIYYYMRTFKR</sequence>
<dbReference type="SMART" id="SM00478">
    <property type="entry name" value="ENDO3c"/>
    <property type="match status" value="1"/>
</dbReference>
<dbReference type="AlphaFoldDB" id="A0A7U6GDN7"/>
<evidence type="ECO:0000256" key="7">
    <source>
        <dbReference type="ARBA" id="ARBA00023268"/>
    </source>
</evidence>
<dbReference type="GO" id="GO:0140078">
    <property type="term" value="F:class I DNA-(apurinic or apyrimidinic site) endonuclease activity"/>
    <property type="evidence" value="ECO:0007669"/>
    <property type="project" value="UniProtKB-EC"/>
</dbReference>
<organism evidence="11 12">
    <name type="scientific">Caldisericum exile (strain DSM 21853 / NBRC 104410 / AZM16c01)</name>
    <dbReference type="NCBI Taxonomy" id="511051"/>
    <lineage>
        <taxon>Bacteria</taxon>
        <taxon>Pseudomonadati</taxon>
        <taxon>Caldisericota/Cryosericota group</taxon>
        <taxon>Caldisericota</taxon>
        <taxon>Caldisericia</taxon>
        <taxon>Caldisericales</taxon>
        <taxon>Caldisericaceae</taxon>
        <taxon>Caldisericum</taxon>
    </lineage>
</organism>
<dbReference type="SUPFAM" id="SSF48150">
    <property type="entry name" value="DNA-glycosylase"/>
    <property type="match status" value="1"/>
</dbReference>
<accession>A0A7U6GDN7</accession>
<evidence type="ECO:0000256" key="9">
    <source>
        <dbReference type="ARBA" id="ARBA00044632"/>
    </source>
</evidence>
<keyword evidence="3" id="KW-0227">DNA damage</keyword>
<dbReference type="GO" id="GO:0003684">
    <property type="term" value="F:damaged DNA binding"/>
    <property type="evidence" value="ECO:0007669"/>
    <property type="project" value="InterPro"/>
</dbReference>
<dbReference type="InterPro" id="IPR023170">
    <property type="entry name" value="HhH_base_excis_C"/>
</dbReference>
<dbReference type="SUPFAM" id="SSF55945">
    <property type="entry name" value="TATA-box binding protein-like"/>
    <property type="match status" value="1"/>
</dbReference>
<evidence type="ECO:0000256" key="3">
    <source>
        <dbReference type="ARBA" id="ARBA00022763"/>
    </source>
</evidence>
<dbReference type="Proteomes" id="UP000004793">
    <property type="component" value="Chromosome"/>
</dbReference>
<reference evidence="11 12" key="1">
    <citation type="submission" date="2011-01" db="EMBL/GenBank/DDBJ databases">
        <title>Whole genome sequence of Caldisericum exile AZM16c01.</title>
        <authorList>
            <person name="Narita-Yamada S."/>
            <person name="Kawakoshi A."/>
            <person name="Nakamura S."/>
            <person name="Sasagawa M."/>
            <person name="Fukada J."/>
            <person name="Sekine M."/>
            <person name="Kato Y."/>
            <person name="Fukai R."/>
            <person name="Sasaki K."/>
            <person name="Hanamaki A."/>
            <person name="Narita H."/>
            <person name="Konno Y."/>
            <person name="Mori K."/>
            <person name="Yamazaki S."/>
            <person name="Suzuki K."/>
            <person name="Fujita N."/>
        </authorList>
    </citation>
    <scope>NUCLEOTIDE SEQUENCE [LARGE SCALE GENOMIC DNA]</scope>
    <source>
        <strain evidence="12">DSM 21853 / NBRC 104410 / AZM16c01</strain>
    </source>
</reference>
<dbReference type="PANTHER" id="PTHR10242">
    <property type="entry name" value="8-OXOGUANINE DNA GLYCOSYLASE"/>
    <property type="match status" value="1"/>
</dbReference>
<dbReference type="GO" id="GO:0006289">
    <property type="term" value="P:nucleotide-excision repair"/>
    <property type="evidence" value="ECO:0007669"/>
    <property type="project" value="InterPro"/>
</dbReference>
<dbReference type="EMBL" id="AP012051">
    <property type="protein sequence ID" value="BAL80498.1"/>
    <property type="molecule type" value="Genomic_DNA"/>
</dbReference>
<dbReference type="EC" id="4.2.99.18" evidence="2"/>
<dbReference type="InterPro" id="IPR011257">
    <property type="entry name" value="DNA_glycosylase"/>
</dbReference>
<evidence type="ECO:0000256" key="1">
    <source>
        <dbReference type="ARBA" id="ARBA00010679"/>
    </source>
</evidence>
<keyword evidence="7" id="KW-0511">Multifunctional enzyme</keyword>
<evidence type="ECO:0000256" key="6">
    <source>
        <dbReference type="ARBA" id="ARBA00023239"/>
    </source>
</evidence>
<dbReference type="InterPro" id="IPR003265">
    <property type="entry name" value="HhH-GPD_domain"/>
</dbReference>
<evidence type="ECO:0000313" key="11">
    <source>
        <dbReference type="EMBL" id="BAL80498.1"/>
    </source>
</evidence>
<dbReference type="InterPro" id="IPR052054">
    <property type="entry name" value="Oxidative_DNA_repair_enzyme"/>
</dbReference>
<dbReference type="Gene3D" id="1.10.340.30">
    <property type="entry name" value="Hypothetical protein, domain 2"/>
    <property type="match status" value="1"/>
</dbReference>
<dbReference type="OrthoDB" id="9798522at2"/>
<evidence type="ECO:0000256" key="5">
    <source>
        <dbReference type="ARBA" id="ARBA00023204"/>
    </source>
</evidence>
<dbReference type="RefSeq" id="WP_014452904.1">
    <property type="nucleotide sequence ID" value="NC_017096.1"/>
</dbReference>
<comment type="similarity">
    <text evidence="1">Belongs to the type-1 OGG1 family.</text>
</comment>
<comment type="catalytic activity">
    <reaction evidence="9">
        <text>2'-deoxyribonucleotide-(2'-deoxyribose 5'-phosphate)-2'-deoxyribonucleotide-DNA = a 3'-end 2'-deoxyribonucleotide-(2,3-dehydro-2,3-deoxyribose 5'-phosphate)-DNA + a 5'-end 5'-phospho-2'-deoxyribonucleoside-DNA + H(+)</text>
        <dbReference type="Rhea" id="RHEA:66592"/>
        <dbReference type="Rhea" id="RHEA-COMP:13180"/>
        <dbReference type="Rhea" id="RHEA-COMP:16897"/>
        <dbReference type="Rhea" id="RHEA-COMP:17067"/>
        <dbReference type="ChEBI" id="CHEBI:15378"/>
        <dbReference type="ChEBI" id="CHEBI:136412"/>
        <dbReference type="ChEBI" id="CHEBI:157695"/>
        <dbReference type="ChEBI" id="CHEBI:167181"/>
        <dbReference type="EC" id="4.2.99.18"/>
    </reaction>
</comment>
<dbReference type="InterPro" id="IPR012904">
    <property type="entry name" value="OGG_N"/>
</dbReference>
<dbReference type="GO" id="GO:0006284">
    <property type="term" value="P:base-excision repair"/>
    <property type="evidence" value="ECO:0007669"/>
    <property type="project" value="InterPro"/>
</dbReference>
<keyword evidence="8 11" id="KW-0326">Glycosidase</keyword>